<accession>K9AK53</accession>
<keyword evidence="1" id="KW-0812">Transmembrane</keyword>
<keyword evidence="1" id="KW-0472">Membrane</keyword>
<dbReference type="STRING" id="1229783.C273_06787"/>
<feature type="transmembrane region" description="Helical" evidence="1">
    <location>
        <begin position="6"/>
        <end position="23"/>
    </location>
</feature>
<keyword evidence="1" id="KW-1133">Transmembrane helix</keyword>
<organism evidence="2 3">
    <name type="scientific">Staphylococcus massiliensis S46</name>
    <dbReference type="NCBI Taxonomy" id="1229783"/>
    <lineage>
        <taxon>Bacteria</taxon>
        <taxon>Bacillati</taxon>
        <taxon>Bacillota</taxon>
        <taxon>Bacilli</taxon>
        <taxon>Bacillales</taxon>
        <taxon>Staphylococcaceae</taxon>
        <taxon>Staphylococcus</taxon>
    </lineage>
</organism>
<evidence type="ECO:0000313" key="3">
    <source>
        <dbReference type="Proteomes" id="UP000009885"/>
    </source>
</evidence>
<reference evidence="2 3" key="1">
    <citation type="journal article" date="2013" name="Genome Announc.">
        <title>Genome Sequence of Staphylococcus massiliensis Strain S46, Isolated from the Surface of Healthy Human Skin.</title>
        <authorList>
            <person name="Srivastav R."/>
            <person name="Singh A."/>
            <person name="Jangir P.K."/>
            <person name="Kumari C."/>
            <person name="Muduli S."/>
            <person name="Sharma R."/>
        </authorList>
    </citation>
    <scope>NUCLEOTIDE SEQUENCE [LARGE SCALE GENOMIC DNA]</scope>
    <source>
        <strain evidence="2 3">S46</strain>
    </source>
</reference>
<dbReference type="Proteomes" id="UP000009885">
    <property type="component" value="Unassembled WGS sequence"/>
</dbReference>
<evidence type="ECO:0000256" key="1">
    <source>
        <dbReference type="SAM" id="Phobius"/>
    </source>
</evidence>
<gene>
    <name evidence="2" type="ORF">C273_06787</name>
</gene>
<proteinExistence type="predicted"/>
<name>K9AK53_9STAP</name>
<dbReference type="RefSeq" id="WP_009383642.1">
    <property type="nucleotide sequence ID" value="NZ_AMSQ01000009.1"/>
</dbReference>
<evidence type="ECO:0000313" key="2">
    <source>
        <dbReference type="EMBL" id="EKU47728.1"/>
    </source>
</evidence>
<dbReference type="EMBL" id="AMSQ01000009">
    <property type="protein sequence ID" value="EKU47728.1"/>
    <property type="molecule type" value="Genomic_DNA"/>
</dbReference>
<dbReference type="AlphaFoldDB" id="K9AK53"/>
<comment type="caution">
    <text evidence="2">The sequence shown here is derived from an EMBL/GenBank/DDBJ whole genome shotgun (WGS) entry which is preliminary data.</text>
</comment>
<sequence length="68" mass="7880">MILKSILVIVALIVFVLLLNLFLTKPRNSDERFHIITKRHNKSYDNYTFGKAYLSNLIDILIYGLIGL</sequence>
<protein>
    <submittedName>
        <fullName evidence="2">Uncharacterized protein</fullName>
    </submittedName>
</protein>
<keyword evidence="3" id="KW-1185">Reference proteome</keyword>